<dbReference type="RefSeq" id="WP_143782692.1">
    <property type="nucleotide sequence ID" value="NZ_CP041616.1"/>
</dbReference>
<dbReference type="GO" id="GO:0015808">
    <property type="term" value="P:L-alanine transport"/>
    <property type="evidence" value="ECO:0007669"/>
    <property type="project" value="TreeGrafter"/>
</dbReference>
<feature type="transmembrane region" description="Helical" evidence="9">
    <location>
        <begin position="77"/>
        <end position="98"/>
    </location>
</feature>
<keyword evidence="12" id="KW-1185">Reference proteome</keyword>
<dbReference type="GO" id="GO:0005886">
    <property type="term" value="C:plasma membrane"/>
    <property type="evidence" value="ECO:0007669"/>
    <property type="project" value="UniProtKB-SubCell"/>
</dbReference>
<evidence type="ECO:0000256" key="9">
    <source>
        <dbReference type="SAM" id="Phobius"/>
    </source>
</evidence>
<feature type="transmembrane region" description="Helical" evidence="9">
    <location>
        <begin position="54"/>
        <end position="71"/>
    </location>
</feature>
<dbReference type="GO" id="GO:0042941">
    <property type="term" value="P:D-alanine transmembrane transport"/>
    <property type="evidence" value="ECO:0007669"/>
    <property type="project" value="TreeGrafter"/>
</dbReference>
<feature type="transmembrane region" description="Helical" evidence="9">
    <location>
        <begin position="105"/>
        <end position="128"/>
    </location>
</feature>
<feature type="transmembrane region" description="Helical" evidence="9">
    <location>
        <begin position="29"/>
        <end position="47"/>
    </location>
</feature>
<evidence type="ECO:0000256" key="6">
    <source>
        <dbReference type="ARBA" id="ARBA00022840"/>
    </source>
</evidence>
<evidence type="ECO:0000256" key="5">
    <source>
        <dbReference type="ARBA" id="ARBA00022741"/>
    </source>
</evidence>
<dbReference type="PROSITE" id="PS50893">
    <property type="entry name" value="ABC_TRANSPORTER_2"/>
    <property type="match status" value="1"/>
</dbReference>
<organism evidence="11 12">
    <name type="scientific">Ornithinimicrobium ciconiae</name>
    <dbReference type="NCBI Taxonomy" id="2594265"/>
    <lineage>
        <taxon>Bacteria</taxon>
        <taxon>Bacillati</taxon>
        <taxon>Actinomycetota</taxon>
        <taxon>Actinomycetes</taxon>
        <taxon>Micrococcales</taxon>
        <taxon>Ornithinimicrobiaceae</taxon>
        <taxon>Ornithinimicrobium</taxon>
    </lineage>
</organism>
<evidence type="ECO:0000256" key="2">
    <source>
        <dbReference type="ARBA" id="ARBA00022448"/>
    </source>
</evidence>
<protein>
    <submittedName>
        <fullName evidence="11">ATP-binding cassette domain-containing protein</fullName>
    </submittedName>
</protein>
<dbReference type="GO" id="GO:0005304">
    <property type="term" value="F:L-valine transmembrane transporter activity"/>
    <property type="evidence" value="ECO:0007669"/>
    <property type="project" value="TreeGrafter"/>
</dbReference>
<dbReference type="OrthoDB" id="9805514at2"/>
<keyword evidence="7 9" id="KW-1133">Transmembrane helix</keyword>
<name>A0A516G912_9MICO</name>
<dbReference type="InterPro" id="IPR043428">
    <property type="entry name" value="LivM-like"/>
</dbReference>
<dbReference type="EMBL" id="CP041616">
    <property type="protein sequence ID" value="QDO88017.1"/>
    <property type="molecule type" value="Genomic_DNA"/>
</dbReference>
<dbReference type="SUPFAM" id="SSF52540">
    <property type="entry name" value="P-loop containing nucleoside triphosphate hydrolases"/>
    <property type="match status" value="1"/>
</dbReference>
<dbReference type="CDD" id="cd06581">
    <property type="entry name" value="TM_PBP1_LivM_like"/>
    <property type="match status" value="1"/>
</dbReference>
<evidence type="ECO:0000313" key="12">
    <source>
        <dbReference type="Proteomes" id="UP000315395"/>
    </source>
</evidence>
<feature type="transmembrane region" description="Helical" evidence="9">
    <location>
        <begin position="151"/>
        <end position="170"/>
    </location>
</feature>
<dbReference type="InterPro" id="IPR032823">
    <property type="entry name" value="BCA_ABC_TP_C"/>
</dbReference>
<evidence type="ECO:0000313" key="11">
    <source>
        <dbReference type="EMBL" id="QDO88017.1"/>
    </source>
</evidence>
<dbReference type="InterPro" id="IPR003439">
    <property type="entry name" value="ABC_transporter-like_ATP-bd"/>
</dbReference>
<keyword evidence="4 9" id="KW-0812">Transmembrane</keyword>
<keyword evidence="6 11" id="KW-0067">ATP-binding</keyword>
<dbReference type="Pfam" id="PF12399">
    <property type="entry name" value="BCA_ABC_TP_C"/>
    <property type="match status" value="1"/>
</dbReference>
<dbReference type="Proteomes" id="UP000315395">
    <property type="component" value="Chromosome"/>
</dbReference>
<dbReference type="GO" id="GO:0015188">
    <property type="term" value="F:L-isoleucine transmembrane transporter activity"/>
    <property type="evidence" value="ECO:0007669"/>
    <property type="project" value="TreeGrafter"/>
</dbReference>
<dbReference type="InterPro" id="IPR001851">
    <property type="entry name" value="ABC_transp_permease"/>
</dbReference>
<evidence type="ECO:0000256" key="3">
    <source>
        <dbReference type="ARBA" id="ARBA00022475"/>
    </source>
</evidence>
<feature type="transmembrane region" description="Helical" evidence="9">
    <location>
        <begin position="283"/>
        <end position="304"/>
    </location>
</feature>
<dbReference type="InterPro" id="IPR051120">
    <property type="entry name" value="ABC_AA/LPS_Transport"/>
</dbReference>
<dbReference type="SMART" id="SM00382">
    <property type="entry name" value="AAA"/>
    <property type="match status" value="1"/>
</dbReference>
<dbReference type="AlphaFoldDB" id="A0A516G912"/>
<keyword evidence="5" id="KW-0547">Nucleotide-binding</keyword>
<dbReference type="PANTHER" id="PTHR45772">
    <property type="entry name" value="CONSERVED COMPONENT OF ABC TRANSPORTER FOR NATURAL AMINO ACIDS-RELATED"/>
    <property type="match status" value="1"/>
</dbReference>
<evidence type="ECO:0000256" key="8">
    <source>
        <dbReference type="ARBA" id="ARBA00023136"/>
    </source>
</evidence>
<dbReference type="PANTHER" id="PTHR45772:SF7">
    <property type="entry name" value="AMINO ACID ABC TRANSPORTER ATP-BINDING PROTEIN"/>
    <property type="match status" value="1"/>
</dbReference>
<dbReference type="KEGG" id="orz:FNH13_06370"/>
<sequence length="594" mass="63657">MRYLRNLLPLVIAVGVLNLLIEDRTVLRVLVLTLVWAIGGLAWNLLAKAGQISLGHGAFTGVGAYTFVLLMDNYGLNPWLGTLVAMVLAAIAAVIIGIPTFRLQGFYFTLATMAYPLILMLIVINWGYPEMTVAFHPEAPGAYMQWYEPQMFVWLLLVMLVGTLAFTLWVDGGRVGQALRAIRDNEVLARSIGIRSDRWKLFALATSAAISAALGVVWVNAVLLVVSAEEVFGIGVVILMLSVTFVGGIGRTWGPVLGAVVLVPLSQVLTFSIGDRVPGSETLIYGVALVLAALLAPAGLIVWLDRLRARVPWLRGPSADQELSMLADSGYGDLPAQREAVGTDGLLLRVDGVTKSFAGLTVLEDVSFSIERGARVGVIGPNGAGKTTLFNVLSGHLRQNAGTVTMNGEDISRLNAPQRFQNGLSRTFQHPQGFQRMTVLENIAVAAIGCGIGGDPYRAAGDVLEAVGLADKRAAVVTALTTYELKLLELARALVAQPYLLLVDEPLAGLNEAERKDYFAIFGRVVPEDTAVLVIEHSVRSLLEHVDTLIALDHGQVIAHGDPGDVVADPKIIEAYLGTKWSKQGADTAQTGED</sequence>
<comment type="subcellular location">
    <subcellularLocation>
        <location evidence="1">Cell membrane</location>
        <topology evidence="1">Multi-pass membrane protein</topology>
    </subcellularLocation>
</comment>
<proteinExistence type="predicted"/>
<keyword evidence="8 9" id="KW-0472">Membrane</keyword>
<keyword evidence="3" id="KW-1003">Cell membrane</keyword>
<dbReference type="GO" id="GO:0005524">
    <property type="term" value="F:ATP binding"/>
    <property type="evidence" value="ECO:0007669"/>
    <property type="project" value="UniProtKB-KW"/>
</dbReference>
<dbReference type="GO" id="GO:1903805">
    <property type="term" value="P:L-valine import across plasma membrane"/>
    <property type="evidence" value="ECO:0007669"/>
    <property type="project" value="TreeGrafter"/>
</dbReference>
<evidence type="ECO:0000256" key="4">
    <source>
        <dbReference type="ARBA" id="ARBA00022692"/>
    </source>
</evidence>
<dbReference type="Gene3D" id="3.40.50.300">
    <property type="entry name" value="P-loop containing nucleotide triphosphate hydrolases"/>
    <property type="match status" value="1"/>
</dbReference>
<keyword evidence="2" id="KW-0813">Transport</keyword>
<evidence type="ECO:0000259" key="10">
    <source>
        <dbReference type="PROSITE" id="PS50893"/>
    </source>
</evidence>
<accession>A0A516G912</accession>
<evidence type="ECO:0000256" key="7">
    <source>
        <dbReference type="ARBA" id="ARBA00022989"/>
    </source>
</evidence>
<dbReference type="GO" id="GO:0015192">
    <property type="term" value="F:L-phenylalanine transmembrane transporter activity"/>
    <property type="evidence" value="ECO:0007669"/>
    <property type="project" value="TreeGrafter"/>
</dbReference>
<feature type="domain" description="ABC transporter" evidence="10">
    <location>
        <begin position="348"/>
        <end position="579"/>
    </location>
</feature>
<reference evidence="11 12" key="1">
    <citation type="submission" date="2019-07" db="EMBL/GenBank/DDBJ databases">
        <title>complete genome sequencing of Ornithinimicrobium sp. H23M54.</title>
        <authorList>
            <person name="Bae J.-W."/>
            <person name="Lee S.-Y."/>
        </authorList>
    </citation>
    <scope>NUCLEOTIDE SEQUENCE [LARGE SCALE GENOMIC DNA]</scope>
    <source>
        <strain evidence="11 12">H23M54</strain>
    </source>
</reference>
<dbReference type="InterPro" id="IPR003593">
    <property type="entry name" value="AAA+_ATPase"/>
</dbReference>
<dbReference type="Pfam" id="PF00005">
    <property type="entry name" value="ABC_tran"/>
    <property type="match status" value="1"/>
</dbReference>
<dbReference type="Pfam" id="PF02653">
    <property type="entry name" value="BPD_transp_2"/>
    <property type="match status" value="1"/>
</dbReference>
<dbReference type="GO" id="GO:0016887">
    <property type="term" value="F:ATP hydrolysis activity"/>
    <property type="evidence" value="ECO:0007669"/>
    <property type="project" value="InterPro"/>
</dbReference>
<feature type="transmembrane region" description="Helical" evidence="9">
    <location>
        <begin position="201"/>
        <end position="225"/>
    </location>
</feature>
<dbReference type="GO" id="GO:1903806">
    <property type="term" value="P:L-isoleucine import across plasma membrane"/>
    <property type="evidence" value="ECO:0007669"/>
    <property type="project" value="TreeGrafter"/>
</dbReference>
<dbReference type="InterPro" id="IPR027417">
    <property type="entry name" value="P-loop_NTPase"/>
</dbReference>
<evidence type="ECO:0000256" key="1">
    <source>
        <dbReference type="ARBA" id="ARBA00004651"/>
    </source>
</evidence>
<gene>
    <name evidence="11" type="ORF">FNH13_06370</name>
</gene>
<feature type="transmembrane region" description="Helical" evidence="9">
    <location>
        <begin position="256"/>
        <end position="277"/>
    </location>
</feature>
<feature type="transmembrane region" description="Helical" evidence="9">
    <location>
        <begin position="231"/>
        <end position="249"/>
    </location>
</feature>